<dbReference type="EMBL" id="KN846957">
    <property type="protein sequence ID" value="KIW70280.1"/>
    <property type="molecule type" value="Genomic_DNA"/>
</dbReference>
<organism evidence="1 2">
    <name type="scientific">Phialophora macrospora</name>
    <dbReference type="NCBI Taxonomy" id="1851006"/>
    <lineage>
        <taxon>Eukaryota</taxon>
        <taxon>Fungi</taxon>
        <taxon>Dikarya</taxon>
        <taxon>Ascomycota</taxon>
        <taxon>Pezizomycotina</taxon>
        <taxon>Eurotiomycetes</taxon>
        <taxon>Chaetothyriomycetidae</taxon>
        <taxon>Chaetothyriales</taxon>
        <taxon>Herpotrichiellaceae</taxon>
        <taxon>Phialophora</taxon>
    </lineage>
</organism>
<protein>
    <submittedName>
        <fullName evidence="1">Uncharacterized protein</fullName>
    </submittedName>
</protein>
<proteinExistence type="predicted"/>
<dbReference type="HOGENOM" id="CLU_1635168_0_0_1"/>
<dbReference type="AlphaFoldDB" id="A0A0D2FUT1"/>
<dbReference type="Proteomes" id="UP000054266">
    <property type="component" value="Unassembled WGS sequence"/>
</dbReference>
<keyword evidence="2" id="KW-1185">Reference proteome</keyword>
<accession>A0A0D2FUT1</accession>
<reference evidence="1 2" key="1">
    <citation type="submission" date="2015-01" db="EMBL/GenBank/DDBJ databases">
        <title>The Genome Sequence of Capronia semiimmersa CBS27337.</title>
        <authorList>
            <consortium name="The Broad Institute Genomics Platform"/>
            <person name="Cuomo C."/>
            <person name="de Hoog S."/>
            <person name="Gorbushina A."/>
            <person name="Stielow B."/>
            <person name="Teixiera M."/>
            <person name="Abouelleil A."/>
            <person name="Chapman S.B."/>
            <person name="Priest M."/>
            <person name="Young S.K."/>
            <person name="Wortman J."/>
            <person name="Nusbaum C."/>
            <person name="Birren B."/>
        </authorList>
    </citation>
    <scope>NUCLEOTIDE SEQUENCE [LARGE SCALE GENOMIC DNA]</scope>
    <source>
        <strain evidence="1 2">CBS 27337</strain>
    </source>
</reference>
<evidence type="ECO:0000313" key="2">
    <source>
        <dbReference type="Proteomes" id="UP000054266"/>
    </source>
</evidence>
<gene>
    <name evidence="1" type="ORF">PV04_02565</name>
</gene>
<evidence type="ECO:0000313" key="1">
    <source>
        <dbReference type="EMBL" id="KIW70280.1"/>
    </source>
</evidence>
<name>A0A0D2FUT1_9EURO</name>
<sequence length="162" mass="18904">MQLNCFPKSCKPILGPTLQIGTAYWRGQRMTNTYDLSFLFTEILRKPRWTDKEYAFLLQGTSFTVKSEAINEFKGDISIFLDDTGRGPNDITEKLLVENKLRNTEIDTLVERKIQRQTRQDFHYILQFQHQQSTQDMSSKALKIPMRPEAEGHRAKNSLETE</sequence>